<dbReference type="OrthoDB" id="9784365at2"/>
<gene>
    <name evidence="11" type="primary">pduL</name>
    <name evidence="11" type="ORF">D8M06_17885</name>
</gene>
<evidence type="ECO:0000256" key="8">
    <source>
        <dbReference type="ARBA" id="ARBA00023315"/>
    </source>
</evidence>
<comment type="similarity">
    <text evidence="2 10">Belongs to the PduL family.</text>
</comment>
<evidence type="ECO:0000256" key="2">
    <source>
        <dbReference type="ARBA" id="ARBA00007342"/>
    </source>
</evidence>
<name>A0A494ZTH1_9BACI</name>
<keyword evidence="5 10" id="KW-0808">Transferase</keyword>
<protein>
    <recommendedName>
        <fullName evidence="4 10">Phosphate propanoyltransferase</fullName>
        <ecNumber evidence="3 10">2.3.1.222</ecNumber>
    </recommendedName>
</protein>
<dbReference type="Proteomes" id="UP000269301">
    <property type="component" value="Unassembled WGS sequence"/>
</dbReference>
<dbReference type="AlphaFoldDB" id="A0A494ZTH1"/>
<dbReference type="PANTHER" id="PTHR39453">
    <property type="entry name" value="PHOSPHATE PROPANOYLTRANSFERASE"/>
    <property type="match status" value="1"/>
</dbReference>
<evidence type="ECO:0000256" key="6">
    <source>
        <dbReference type="ARBA" id="ARBA00022723"/>
    </source>
</evidence>
<comment type="cofactor">
    <cofactor evidence="1">
        <name>Zn(2+)</name>
        <dbReference type="ChEBI" id="CHEBI:29105"/>
    </cofactor>
</comment>
<dbReference type="Pfam" id="PF06130">
    <property type="entry name" value="PTAC"/>
    <property type="match status" value="1"/>
</dbReference>
<keyword evidence="8 10" id="KW-0012">Acyltransferase</keyword>
<dbReference type="RefSeq" id="WP_121205953.1">
    <property type="nucleotide sequence ID" value="NZ_RBZP01000025.1"/>
</dbReference>
<dbReference type="NCBIfam" id="NF011652">
    <property type="entry name" value="PRK15070.1"/>
    <property type="match status" value="1"/>
</dbReference>
<dbReference type="PANTHER" id="PTHR39453:SF1">
    <property type="entry name" value="PHOSPHATE PROPANOYLTRANSFERASE"/>
    <property type="match status" value="1"/>
</dbReference>
<dbReference type="UniPathway" id="UPA00621"/>
<dbReference type="GO" id="GO:0016747">
    <property type="term" value="F:acyltransferase activity, transferring groups other than amino-acyl groups"/>
    <property type="evidence" value="ECO:0007669"/>
    <property type="project" value="InterPro"/>
</dbReference>
<evidence type="ECO:0000256" key="5">
    <source>
        <dbReference type="ARBA" id="ARBA00022679"/>
    </source>
</evidence>
<keyword evidence="12" id="KW-1185">Reference proteome</keyword>
<keyword evidence="7" id="KW-0862">Zinc</keyword>
<evidence type="ECO:0000256" key="1">
    <source>
        <dbReference type="ARBA" id="ARBA00001947"/>
    </source>
</evidence>
<dbReference type="InterPro" id="IPR008300">
    <property type="entry name" value="PTAC"/>
</dbReference>
<dbReference type="EMBL" id="RBZP01000025">
    <property type="protein sequence ID" value="RKQ29251.1"/>
    <property type="molecule type" value="Genomic_DNA"/>
</dbReference>
<comment type="catalytic activity">
    <reaction evidence="9 10">
        <text>propanoyl-CoA + phosphate = propanoyl phosphate + CoA</text>
        <dbReference type="Rhea" id="RHEA:28046"/>
        <dbReference type="ChEBI" id="CHEBI:43474"/>
        <dbReference type="ChEBI" id="CHEBI:57287"/>
        <dbReference type="ChEBI" id="CHEBI:57392"/>
        <dbReference type="ChEBI" id="CHEBI:58933"/>
        <dbReference type="EC" id="2.3.1.222"/>
    </reaction>
</comment>
<evidence type="ECO:0000256" key="3">
    <source>
        <dbReference type="ARBA" id="ARBA00012206"/>
    </source>
</evidence>
<evidence type="ECO:0000256" key="9">
    <source>
        <dbReference type="ARBA" id="ARBA00047589"/>
    </source>
</evidence>
<dbReference type="GO" id="GO:0051144">
    <property type="term" value="P:1,2-propanediol catabolic process"/>
    <property type="evidence" value="ECO:0007669"/>
    <property type="project" value="UniProtKB-UniPathway"/>
</dbReference>
<organism evidence="11 12">
    <name type="scientific">Oceanobacillus halophilus</name>
    <dbReference type="NCBI Taxonomy" id="930130"/>
    <lineage>
        <taxon>Bacteria</taxon>
        <taxon>Bacillati</taxon>
        <taxon>Bacillota</taxon>
        <taxon>Bacilli</taxon>
        <taxon>Bacillales</taxon>
        <taxon>Bacillaceae</taxon>
        <taxon>Oceanobacillus</taxon>
    </lineage>
</organism>
<dbReference type="PIRSF" id="PIRSF010130">
    <property type="entry name" value="PduL"/>
    <property type="match status" value="1"/>
</dbReference>
<comment type="function">
    <text evidence="10">Involved in 1,2-propanediol (1,2-PD) degradation by catalyzing the conversion of propanoyl-CoA to propanoyl-phosphate.</text>
</comment>
<dbReference type="GO" id="GO:0046872">
    <property type="term" value="F:metal ion binding"/>
    <property type="evidence" value="ECO:0007669"/>
    <property type="project" value="UniProtKB-KW"/>
</dbReference>
<evidence type="ECO:0000256" key="4">
    <source>
        <dbReference type="ARBA" id="ARBA00020837"/>
    </source>
</evidence>
<evidence type="ECO:0000313" key="11">
    <source>
        <dbReference type="EMBL" id="RKQ29251.1"/>
    </source>
</evidence>
<sequence length="213" mass="23878">MEREKLIEKVTVEILRRLEKESQAPSTTVGVSNRHIHLSQGDLEALFGKGYRLSKWKDLKQPGQFAAKETVTIVGTKGELNKVRILGPIRQKTQVEISKTDAYTLGIRAFIRESGDIENTPGIVIKGPNNIIGINEGVIIAKRHIHMPPAFAKQHSFRDKQMVSVRFEGERALEFDNVVIRVSDQFVNEMHIDTDEANAGNIKNGDVGRIVKD</sequence>
<proteinExistence type="inferred from homology"/>
<evidence type="ECO:0000256" key="10">
    <source>
        <dbReference type="PIRNR" id="PIRNR010130"/>
    </source>
</evidence>
<comment type="pathway">
    <text evidence="10">Polyol metabolism; 1,2-propanediol degradation.</text>
</comment>
<evidence type="ECO:0000256" key="7">
    <source>
        <dbReference type="ARBA" id="ARBA00022833"/>
    </source>
</evidence>
<keyword evidence="6" id="KW-0479">Metal-binding</keyword>
<evidence type="ECO:0000313" key="12">
    <source>
        <dbReference type="Proteomes" id="UP000269301"/>
    </source>
</evidence>
<comment type="caution">
    <text evidence="11">The sequence shown here is derived from an EMBL/GenBank/DDBJ whole genome shotgun (WGS) entry which is preliminary data.</text>
</comment>
<dbReference type="EC" id="2.3.1.222" evidence="3 10"/>
<accession>A0A494ZTH1</accession>
<reference evidence="11 12" key="1">
    <citation type="journal article" date="2016" name="Int. J. Syst. Evol. Microbiol.">
        <title>Oceanobacillus halophilus sp. nov., a novel moderately halophilic bacterium from a hypersaline lake.</title>
        <authorList>
            <person name="Amoozegar M.A."/>
            <person name="Bagheri M."/>
            <person name="Makhdoumi A."/>
            <person name="Nikou M.M."/>
            <person name="Fazeli S.A.S."/>
            <person name="Schumann P."/>
            <person name="Sproer C."/>
            <person name="Sanchez-Porro C."/>
            <person name="Ventosa A."/>
        </authorList>
    </citation>
    <scope>NUCLEOTIDE SEQUENCE [LARGE SCALE GENOMIC DNA]</scope>
    <source>
        <strain evidence="11 12">DSM 23996</strain>
    </source>
</reference>